<keyword evidence="1" id="KW-0812">Transmembrane</keyword>
<proteinExistence type="predicted"/>
<name>A0AAP8GFF4_9ENTR</name>
<keyword evidence="2" id="KW-0813">Transport</keyword>
<keyword evidence="1" id="KW-0472">Membrane</keyword>
<dbReference type="Proteomes" id="UP000231328">
    <property type="component" value="Unassembled WGS sequence"/>
</dbReference>
<accession>A0AAP8GFF4</accession>
<organism evidence="2 3">
    <name type="scientific">Enterobacter hormaechei</name>
    <dbReference type="NCBI Taxonomy" id="158836"/>
    <lineage>
        <taxon>Bacteria</taxon>
        <taxon>Pseudomonadati</taxon>
        <taxon>Pseudomonadota</taxon>
        <taxon>Gammaproteobacteria</taxon>
        <taxon>Enterobacterales</taxon>
        <taxon>Enterobacteriaceae</taxon>
        <taxon>Enterobacter</taxon>
        <taxon>Enterobacter cloacae complex</taxon>
    </lineage>
</organism>
<gene>
    <name evidence="2" type="ORF">CGZ54_28970</name>
</gene>
<keyword evidence="2" id="KW-0762">Sugar transport</keyword>
<protein>
    <submittedName>
        <fullName evidence="2">PTS sugar transporter subunit IIABC</fullName>
    </submittedName>
</protein>
<evidence type="ECO:0000313" key="3">
    <source>
        <dbReference type="Proteomes" id="UP000231328"/>
    </source>
</evidence>
<sequence length="70" mass="7049">GIGGAIALGLGSRITAPHGGIIVIVGTDGAHLLQTLIALLVGTLVSALIYGLIKPKLTETEIEASKSMDE</sequence>
<feature type="non-terminal residue" evidence="2">
    <location>
        <position position="1"/>
    </location>
</feature>
<evidence type="ECO:0000313" key="2">
    <source>
        <dbReference type="EMBL" id="PJG36341.1"/>
    </source>
</evidence>
<evidence type="ECO:0000256" key="1">
    <source>
        <dbReference type="SAM" id="Phobius"/>
    </source>
</evidence>
<reference evidence="2 3" key="1">
    <citation type="submission" date="2017-07" db="EMBL/GenBank/DDBJ databases">
        <title>Draft genome sequence of Enterobacter cloacae ST128, a clinical strain coproducing KPC-2 and NDM-1 carbapenemases.</title>
        <authorList>
            <person name="Li X."/>
        </authorList>
    </citation>
    <scope>NUCLEOTIDE SEQUENCE [LARGE SCALE GENOMIC DNA]</scope>
    <source>
        <strain evidence="2 3">HBY</strain>
    </source>
</reference>
<dbReference type="EMBL" id="NMVR01000355">
    <property type="protein sequence ID" value="PJG36341.1"/>
    <property type="molecule type" value="Genomic_DNA"/>
</dbReference>
<comment type="caution">
    <text evidence="2">The sequence shown here is derived from an EMBL/GenBank/DDBJ whole genome shotgun (WGS) entry which is preliminary data.</text>
</comment>
<feature type="transmembrane region" description="Helical" evidence="1">
    <location>
        <begin position="32"/>
        <end position="53"/>
    </location>
</feature>
<dbReference type="AlphaFoldDB" id="A0AAP8GFF4"/>
<keyword evidence="1" id="KW-1133">Transmembrane helix</keyword>